<comment type="catalytic activity">
    <reaction evidence="13">
        <text>L-threonyl-[protein] + ATP = O-phospho-L-threonyl-[protein] + ADP + H(+)</text>
        <dbReference type="Rhea" id="RHEA:46608"/>
        <dbReference type="Rhea" id="RHEA-COMP:11060"/>
        <dbReference type="Rhea" id="RHEA-COMP:11605"/>
        <dbReference type="ChEBI" id="CHEBI:15378"/>
        <dbReference type="ChEBI" id="CHEBI:30013"/>
        <dbReference type="ChEBI" id="CHEBI:30616"/>
        <dbReference type="ChEBI" id="CHEBI:61977"/>
        <dbReference type="ChEBI" id="CHEBI:456216"/>
    </reaction>
</comment>
<dbReference type="GO" id="GO:0030247">
    <property type="term" value="F:polysaccharide binding"/>
    <property type="evidence" value="ECO:0007669"/>
    <property type="project" value="InterPro"/>
</dbReference>
<keyword evidence="11" id="KW-0325">Glycoprotein</keyword>
<dbReference type="FunFam" id="3.30.200.20:FF:000337">
    <property type="entry name" value="Wall-associated receptor kinase 3"/>
    <property type="match status" value="1"/>
</dbReference>
<keyword evidence="8 20" id="KW-0418">Kinase</keyword>
<dbReference type="PROSITE" id="PS00107">
    <property type="entry name" value="PROTEIN_KINASE_ATP"/>
    <property type="match status" value="1"/>
</dbReference>
<evidence type="ECO:0000256" key="16">
    <source>
        <dbReference type="SAM" id="Phobius"/>
    </source>
</evidence>
<evidence type="ECO:0000256" key="10">
    <source>
        <dbReference type="ARBA" id="ARBA00023157"/>
    </source>
</evidence>
<dbReference type="InterPro" id="IPR017441">
    <property type="entry name" value="Protein_kinase_ATP_BS"/>
</dbReference>
<evidence type="ECO:0000256" key="14">
    <source>
        <dbReference type="PROSITE-ProRule" id="PRU00076"/>
    </source>
</evidence>
<dbReference type="InterPro" id="IPR045274">
    <property type="entry name" value="WAK-like"/>
</dbReference>
<dbReference type="InterPro" id="IPR018097">
    <property type="entry name" value="EGF_Ca-bd_CS"/>
</dbReference>
<evidence type="ECO:0000256" key="5">
    <source>
        <dbReference type="ARBA" id="ARBA00022729"/>
    </source>
</evidence>
<evidence type="ECO:0000256" key="9">
    <source>
        <dbReference type="ARBA" id="ARBA00022840"/>
    </source>
</evidence>
<dbReference type="SUPFAM" id="SSF56112">
    <property type="entry name" value="Protein kinase-like (PK-like)"/>
    <property type="match status" value="1"/>
</dbReference>
<dbReference type="SMART" id="SM00179">
    <property type="entry name" value="EGF_CA"/>
    <property type="match status" value="1"/>
</dbReference>
<keyword evidence="4" id="KW-0808">Transferase</keyword>
<keyword evidence="16" id="KW-1133">Transmembrane helix</keyword>
<proteinExistence type="predicted"/>
<dbReference type="InterPro" id="IPR025287">
    <property type="entry name" value="WAK_GUB"/>
</dbReference>
<keyword evidence="5 17" id="KW-0732">Signal</keyword>
<feature type="transmembrane region" description="Helical" evidence="16">
    <location>
        <begin position="333"/>
        <end position="357"/>
    </location>
</feature>
<dbReference type="GO" id="GO:0005524">
    <property type="term" value="F:ATP binding"/>
    <property type="evidence" value="ECO:0007669"/>
    <property type="project" value="UniProtKB-UniRule"/>
</dbReference>
<evidence type="ECO:0000256" key="1">
    <source>
        <dbReference type="ARBA" id="ARBA00004479"/>
    </source>
</evidence>
<dbReference type="PANTHER" id="PTHR27005:SF315">
    <property type="entry name" value="PROTEIN KINASE DOMAIN-CONTAINING PROTEIN"/>
    <property type="match status" value="1"/>
</dbReference>
<keyword evidence="10" id="KW-1015">Disulfide bond</keyword>
<dbReference type="CDD" id="cd14066">
    <property type="entry name" value="STKc_IRAK"/>
    <property type="match status" value="1"/>
</dbReference>
<dbReference type="SUPFAM" id="SSF57184">
    <property type="entry name" value="Growth factor receptor domain"/>
    <property type="match status" value="1"/>
</dbReference>
<dbReference type="PROSITE" id="PS00010">
    <property type="entry name" value="ASX_HYDROXYL"/>
    <property type="match status" value="1"/>
</dbReference>
<dbReference type="CDD" id="cd00054">
    <property type="entry name" value="EGF_CA"/>
    <property type="match status" value="1"/>
</dbReference>
<dbReference type="PROSITE" id="PS00108">
    <property type="entry name" value="PROTEIN_KINASE_ST"/>
    <property type="match status" value="1"/>
</dbReference>
<dbReference type="PROSITE" id="PS50011">
    <property type="entry name" value="PROTEIN_KINASE_DOM"/>
    <property type="match status" value="1"/>
</dbReference>
<dbReference type="InterPro" id="IPR008271">
    <property type="entry name" value="Ser/Thr_kinase_AS"/>
</dbReference>
<dbReference type="GO" id="GO:0005509">
    <property type="term" value="F:calcium ion binding"/>
    <property type="evidence" value="ECO:0007669"/>
    <property type="project" value="InterPro"/>
</dbReference>
<keyword evidence="16" id="KW-0472">Membrane</keyword>
<dbReference type="FunFam" id="2.10.25.10:FF:000038">
    <property type="entry name" value="Fibrillin 2"/>
    <property type="match status" value="1"/>
</dbReference>
<dbReference type="PROSITE" id="PS01187">
    <property type="entry name" value="EGF_CA"/>
    <property type="match status" value="1"/>
</dbReference>
<feature type="domain" description="Protein kinase" evidence="18">
    <location>
        <begin position="394"/>
        <end position="669"/>
    </location>
</feature>
<evidence type="ECO:0000256" key="4">
    <source>
        <dbReference type="ARBA" id="ARBA00022679"/>
    </source>
</evidence>
<name>A0AAD6R3V1_9ROSI</name>
<dbReference type="SMART" id="SM00181">
    <property type="entry name" value="EGF"/>
    <property type="match status" value="2"/>
</dbReference>
<keyword evidence="16" id="KW-0812">Transmembrane</keyword>
<evidence type="ECO:0000256" key="17">
    <source>
        <dbReference type="SAM" id="SignalP"/>
    </source>
</evidence>
<evidence type="ECO:0000313" key="21">
    <source>
        <dbReference type="Proteomes" id="UP001164929"/>
    </source>
</evidence>
<keyword evidence="6" id="KW-0677">Repeat</keyword>
<dbReference type="EMBL" id="JAQIZT010000004">
    <property type="protein sequence ID" value="KAJ7001706.1"/>
    <property type="molecule type" value="Genomic_DNA"/>
</dbReference>
<evidence type="ECO:0000256" key="11">
    <source>
        <dbReference type="ARBA" id="ARBA00023180"/>
    </source>
</evidence>
<keyword evidence="7 15" id="KW-0547">Nucleotide-binding</keyword>
<evidence type="ECO:0000259" key="18">
    <source>
        <dbReference type="PROSITE" id="PS50011"/>
    </source>
</evidence>
<dbReference type="GO" id="GO:0004674">
    <property type="term" value="F:protein serine/threonine kinase activity"/>
    <property type="evidence" value="ECO:0007669"/>
    <property type="project" value="UniProtKB-KW"/>
</dbReference>
<dbReference type="InterPro" id="IPR011009">
    <property type="entry name" value="Kinase-like_dom_sf"/>
</dbReference>
<dbReference type="Pfam" id="PF07714">
    <property type="entry name" value="PK_Tyr_Ser-Thr"/>
    <property type="match status" value="1"/>
</dbReference>
<sequence length="722" mass="79066">MSVFLLMMSLLLCPAAASTASPDVKPGCQDKCGNVSVPYPFGILERRCAMNPHFFLNCSSDDELFFGINMPARNISVLEGTVTVGIDAAFDCYNKTGNITDDFTQHIRLGSGPFMFSDTRNVFTAIGCDTFAQVTNKDRTYGAACLSICTEYVNMSDGNPCTGSGCCQTSIPKGLKSLNISTFSYNYHANVSDFNPCGFAFLADRSSLKLSDWLLSRKPKYGNDAYRSDTVIEWVVENKTCEQARANTSAYACGTNANCTYPEIGQGYRCLCKEGFEGNPYLQEGCQDMDECKVRGKNACKEGTCENVIGDYKCRCPRGKYGDGKTGCKGPGIITIIAAVGASIFLVVICLLLYMICRKRIKDKNFQENGGKFLKNQRVRIFSEAELAKATNNYADDRKLGEGGFGSVYKGVLTDNTMVAVKKSKGMDKAQMNAEFQKEMSIVSQVNHKNVVKLLGLCLETKVPLLVYEFISNGTLSKHIHDKGSRILASWTNRLRVASETALALDYLHSLADPPVIHGDVKSVNILLDNNYTAKVADFGASVLMSPGQTDILATKIQGTLGYLDPEYLMTGILTVQSDVYSFGVVLVELLTGEKPYSISKSGEKRNVIQHFISALENNHLFKMLDFQTADEGEMDEIEAVAELAKGCLNSMGVNRPAMKEVSDELAKLKALHQKSLAQQNSEETDCLLGESSQSFCKNASPPMDQSQTVISLQIENYTNSN</sequence>
<organism evidence="20 21">
    <name type="scientific">Populus alba x Populus x berolinensis</name>
    <dbReference type="NCBI Taxonomy" id="444605"/>
    <lineage>
        <taxon>Eukaryota</taxon>
        <taxon>Viridiplantae</taxon>
        <taxon>Streptophyta</taxon>
        <taxon>Embryophyta</taxon>
        <taxon>Tracheophyta</taxon>
        <taxon>Spermatophyta</taxon>
        <taxon>Magnoliopsida</taxon>
        <taxon>eudicotyledons</taxon>
        <taxon>Gunneridae</taxon>
        <taxon>Pentapetalae</taxon>
        <taxon>rosids</taxon>
        <taxon>fabids</taxon>
        <taxon>Malpighiales</taxon>
        <taxon>Salicaceae</taxon>
        <taxon>Saliceae</taxon>
        <taxon>Populus</taxon>
    </lineage>
</organism>
<feature type="signal peptide" evidence="17">
    <location>
        <begin position="1"/>
        <end position="19"/>
    </location>
</feature>
<feature type="binding site" evidence="15">
    <location>
        <position position="423"/>
    </location>
    <ligand>
        <name>ATP</name>
        <dbReference type="ChEBI" id="CHEBI:30616"/>
    </ligand>
</feature>
<dbReference type="AlphaFoldDB" id="A0AAD6R3V1"/>
<evidence type="ECO:0000256" key="2">
    <source>
        <dbReference type="ARBA" id="ARBA00022527"/>
    </source>
</evidence>
<accession>A0AAD6R3V1</accession>
<gene>
    <name evidence="20" type="ORF">NC653_011956</name>
</gene>
<dbReference type="InterPro" id="IPR001245">
    <property type="entry name" value="Ser-Thr/Tyr_kinase_cat_dom"/>
</dbReference>
<dbReference type="Gene3D" id="3.30.200.20">
    <property type="entry name" value="Phosphorylase Kinase, domain 1"/>
    <property type="match status" value="1"/>
</dbReference>
<keyword evidence="9 15" id="KW-0067">ATP-binding</keyword>
<dbReference type="Proteomes" id="UP001164929">
    <property type="component" value="Chromosome 4"/>
</dbReference>
<dbReference type="InterPro" id="IPR009030">
    <property type="entry name" value="Growth_fac_rcpt_cys_sf"/>
</dbReference>
<dbReference type="SMART" id="SM00220">
    <property type="entry name" value="S_TKc"/>
    <property type="match status" value="1"/>
</dbReference>
<dbReference type="PANTHER" id="PTHR27005">
    <property type="entry name" value="WALL-ASSOCIATED RECEPTOR KINASE-LIKE 21"/>
    <property type="match status" value="1"/>
</dbReference>
<reference evidence="20 21" key="1">
    <citation type="journal article" date="2023" name="Mol. Ecol. Resour.">
        <title>Chromosome-level genome assembly of a triploid poplar Populus alba 'Berolinensis'.</title>
        <authorList>
            <person name="Chen S."/>
            <person name="Yu Y."/>
            <person name="Wang X."/>
            <person name="Wang S."/>
            <person name="Zhang T."/>
            <person name="Zhou Y."/>
            <person name="He R."/>
            <person name="Meng N."/>
            <person name="Wang Y."/>
            <person name="Liu W."/>
            <person name="Liu Z."/>
            <person name="Liu J."/>
            <person name="Guo Q."/>
            <person name="Huang H."/>
            <person name="Sederoff R.R."/>
            <person name="Wang G."/>
            <person name="Qu G."/>
            <person name="Chen S."/>
        </authorList>
    </citation>
    <scope>NUCLEOTIDE SEQUENCE [LARGE SCALE GENOMIC DNA]</scope>
    <source>
        <strain evidence="20">SC-2020</strain>
    </source>
</reference>
<keyword evidence="2" id="KW-0723">Serine/threonine-protein kinase</keyword>
<dbReference type="InterPro" id="IPR001881">
    <property type="entry name" value="EGF-like_Ca-bd_dom"/>
</dbReference>
<dbReference type="FunFam" id="1.10.510.10:FF:000084">
    <property type="entry name" value="Wall-associated receptor kinase 2"/>
    <property type="match status" value="1"/>
</dbReference>
<evidence type="ECO:0000256" key="3">
    <source>
        <dbReference type="ARBA" id="ARBA00022536"/>
    </source>
</evidence>
<protein>
    <submittedName>
        <fullName evidence="20">Wall-associated receptor kinase 2-like</fullName>
    </submittedName>
</protein>
<keyword evidence="21" id="KW-1185">Reference proteome</keyword>
<comment type="caution">
    <text evidence="14">Lacks conserved residue(s) required for the propagation of feature annotation.</text>
</comment>
<feature type="chain" id="PRO_5042127733" evidence="17">
    <location>
        <begin position="20"/>
        <end position="722"/>
    </location>
</feature>
<comment type="subcellular location">
    <subcellularLocation>
        <location evidence="1">Membrane</location>
        <topology evidence="1">Single-pass type I membrane protein</topology>
    </subcellularLocation>
</comment>
<evidence type="ECO:0000313" key="20">
    <source>
        <dbReference type="EMBL" id="KAJ7001706.1"/>
    </source>
</evidence>
<dbReference type="Gene3D" id="2.10.25.10">
    <property type="entry name" value="Laminin"/>
    <property type="match status" value="2"/>
</dbReference>
<dbReference type="GO" id="GO:0005886">
    <property type="term" value="C:plasma membrane"/>
    <property type="evidence" value="ECO:0007669"/>
    <property type="project" value="TreeGrafter"/>
</dbReference>
<dbReference type="InterPro" id="IPR000152">
    <property type="entry name" value="EGF-type_Asp/Asn_hydroxyl_site"/>
</dbReference>
<keyword evidence="20" id="KW-0675">Receptor</keyword>
<evidence type="ECO:0000256" key="13">
    <source>
        <dbReference type="ARBA" id="ARBA00047951"/>
    </source>
</evidence>
<evidence type="ECO:0000256" key="12">
    <source>
        <dbReference type="ARBA" id="ARBA00047558"/>
    </source>
</evidence>
<dbReference type="InterPro" id="IPR000742">
    <property type="entry name" value="EGF"/>
</dbReference>
<feature type="domain" description="EGF-like" evidence="19">
    <location>
        <begin position="288"/>
        <end position="329"/>
    </location>
</feature>
<evidence type="ECO:0000256" key="15">
    <source>
        <dbReference type="PROSITE-ProRule" id="PRU10141"/>
    </source>
</evidence>
<evidence type="ECO:0000256" key="7">
    <source>
        <dbReference type="ARBA" id="ARBA00022741"/>
    </source>
</evidence>
<evidence type="ECO:0000256" key="6">
    <source>
        <dbReference type="ARBA" id="ARBA00022737"/>
    </source>
</evidence>
<dbReference type="InterPro" id="IPR000719">
    <property type="entry name" value="Prot_kinase_dom"/>
</dbReference>
<dbReference type="Pfam" id="PF13947">
    <property type="entry name" value="GUB_WAK_bind"/>
    <property type="match status" value="1"/>
</dbReference>
<dbReference type="PROSITE" id="PS50026">
    <property type="entry name" value="EGF_3"/>
    <property type="match status" value="1"/>
</dbReference>
<dbReference type="Gene3D" id="1.10.510.10">
    <property type="entry name" value="Transferase(Phosphotransferase) domain 1"/>
    <property type="match status" value="1"/>
</dbReference>
<evidence type="ECO:0000256" key="8">
    <source>
        <dbReference type="ARBA" id="ARBA00022777"/>
    </source>
</evidence>
<keyword evidence="3 14" id="KW-0245">EGF-like domain</keyword>
<comment type="catalytic activity">
    <reaction evidence="12">
        <text>L-seryl-[protein] + ATP = O-phospho-L-seryl-[protein] + ADP + H(+)</text>
        <dbReference type="Rhea" id="RHEA:17989"/>
        <dbReference type="Rhea" id="RHEA-COMP:9863"/>
        <dbReference type="Rhea" id="RHEA-COMP:11604"/>
        <dbReference type="ChEBI" id="CHEBI:15378"/>
        <dbReference type="ChEBI" id="CHEBI:29999"/>
        <dbReference type="ChEBI" id="CHEBI:30616"/>
        <dbReference type="ChEBI" id="CHEBI:83421"/>
        <dbReference type="ChEBI" id="CHEBI:456216"/>
    </reaction>
</comment>
<dbReference type="GO" id="GO:0007166">
    <property type="term" value="P:cell surface receptor signaling pathway"/>
    <property type="evidence" value="ECO:0007669"/>
    <property type="project" value="InterPro"/>
</dbReference>
<evidence type="ECO:0000259" key="19">
    <source>
        <dbReference type="PROSITE" id="PS50026"/>
    </source>
</evidence>
<comment type="caution">
    <text evidence="20">The sequence shown here is derived from an EMBL/GenBank/DDBJ whole genome shotgun (WGS) entry which is preliminary data.</text>
</comment>
<dbReference type="FunFam" id="2.10.25.10:FF:000628">
    <property type="entry name" value="Wall-associated receptor kinase 2"/>
    <property type="match status" value="1"/>
</dbReference>